<comment type="caution">
    <text evidence="6">The sequence shown here is derived from an EMBL/GenBank/DDBJ whole genome shotgun (WGS) entry which is preliminary data.</text>
</comment>
<organism evidence="6 7">
    <name type="scientific">Phoxinus phoxinus</name>
    <name type="common">Eurasian minnow</name>
    <dbReference type="NCBI Taxonomy" id="58324"/>
    <lineage>
        <taxon>Eukaryota</taxon>
        <taxon>Metazoa</taxon>
        <taxon>Chordata</taxon>
        <taxon>Craniata</taxon>
        <taxon>Vertebrata</taxon>
        <taxon>Euteleostomi</taxon>
        <taxon>Actinopterygii</taxon>
        <taxon>Neopterygii</taxon>
        <taxon>Teleostei</taxon>
        <taxon>Ostariophysi</taxon>
        <taxon>Cypriniformes</taxon>
        <taxon>Leuciscidae</taxon>
        <taxon>Phoxininae</taxon>
        <taxon>Phoxinus</taxon>
    </lineage>
</organism>
<accession>A0AAN9DL52</accession>
<dbReference type="InterPro" id="IPR006703">
    <property type="entry name" value="G_AIG1"/>
</dbReference>
<keyword evidence="7" id="KW-1185">Reference proteome</keyword>
<sequence>MDSITRQHAQMRGRDLLGPKKQRRRSASDERPNMCALRIIFLGKNVSENSRVRNFILGIDLHENEDLASLEQHNVIPISGRVKDRHITVINTLHLLNPDISHHQITHTVRKCLDLSTPGPHVFILVLQHEDFTEKDMKSVKYVLKQFSEEAIKRTIVLTTDTHIFLMKKHINELIKECGGRHLQLERKTEWRSEFFKSVDKILKENKEEYLTCEIYEDVIGSSVDEEQSRREDSIRSEEENEELSYHKDDGKPKEGQKERTKGIKFIL</sequence>
<dbReference type="EMBL" id="JAYKXH010000002">
    <property type="protein sequence ID" value="KAK7175540.1"/>
    <property type="molecule type" value="Genomic_DNA"/>
</dbReference>
<proteinExistence type="inferred from homology"/>
<dbReference type="Gene3D" id="3.40.50.300">
    <property type="entry name" value="P-loop containing nucleotide triphosphate hydrolases"/>
    <property type="match status" value="1"/>
</dbReference>
<feature type="region of interest" description="Disordered" evidence="4">
    <location>
        <begin position="1"/>
        <end position="30"/>
    </location>
</feature>
<dbReference type="Pfam" id="PF04548">
    <property type="entry name" value="AIG1"/>
    <property type="match status" value="1"/>
</dbReference>
<comment type="similarity">
    <text evidence="1">Belongs to the TRAFAC class TrmE-Era-EngA-EngB-Septin-like GTPase superfamily. AIG1/Toc34/Toc159-like paraseptin GTPase family. IAN subfamily.</text>
</comment>
<name>A0AAN9DL52_9TELE</name>
<dbReference type="PANTHER" id="PTHR10903:SF170">
    <property type="entry name" value="GTPASE IMAP FAMILY MEMBER 7"/>
    <property type="match status" value="1"/>
</dbReference>
<dbReference type="AlphaFoldDB" id="A0AAN9DL52"/>
<dbReference type="PANTHER" id="PTHR10903">
    <property type="entry name" value="GTPASE, IMAP FAMILY MEMBER-RELATED"/>
    <property type="match status" value="1"/>
</dbReference>
<feature type="compositionally biased region" description="Basic and acidic residues" evidence="4">
    <location>
        <begin position="227"/>
        <end position="262"/>
    </location>
</feature>
<protein>
    <recommendedName>
        <fullName evidence="5">AIG1-type G domain-containing protein</fullName>
    </recommendedName>
</protein>
<feature type="region of interest" description="Disordered" evidence="4">
    <location>
        <begin position="224"/>
        <end position="268"/>
    </location>
</feature>
<dbReference type="Proteomes" id="UP001364617">
    <property type="component" value="Unassembled WGS sequence"/>
</dbReference>
<evidence type="ECO:0000256" key="1">
    <source>
        <dbReference type="ARBA" id="ARBA00008535"/>
    </source>
</evidence>
<feature type="domain" description="AIG1-type G" evidence="5">
    <location>
        <begin position="37"/>
        <end position="219"/>
    </location>
</feature>
<evidence type="ECO:0000256" key="3">
    <source>
        <dbReference type="ARBA" id="ARBA00023134"/>
    </source>
</evidence>
<dbReference type="InterPro" id="IPR045058">
    <property type="entry name" value="GIMA/IAN/Toc"/>
</dbReference>
<reference evidence="6 7" key="1">
    <citation type="submission" date="2024-02" db="EMBL/GenBank/DDBJ databases">
        <title>Chromosome-level genome assembly of the Eurasian Minnow (Phoxinus phoxinus).</title>
        <authorList>
            <person name="Oriowo T.O."/>
            <person name="Martin S."/>
            <person name="Stange M."/>
            <person name="Chrysostomakis Y."/>
            <person name="Brown T."/>
            <person name="Winkler S."/>
            <person name="Kukowka S."/>
            <person name="Myers E.W."/>
            <person name="Bohne A."/>
        </authorList>
    </citation>
    <scope>NUCLEOTIDE SEQUENCE [LARGE SCALE GENOMIC DNA]</scope>
    <source>
        <strain evidence="6">ZFMK-TIS-60720</strain>
        <tissue evidence="6">Whole Organism</tissue>
    </source>
</reference>
<evidence type="ECO:0000256" key="4">
    <source>
        <dbReference type="SAM" id="MobiDB-lite"/>
    </source>
</evidence>
<evidence type="ECO:0000256" key="2">
    <source>
        <dbReference type="ARBA" id="ARBA00022741"/>
    </source>
</evidence>
<keyword evidence="2" id="KW-0547">Nucleotide-binding</keyword>
<evidence type="ECO:0000259" key="5">
    <source>
        <dbReference type="Pfam" id="PF04548"/>
    </source>
</evidence>
<keyword evidence="3" id="KW-0342">GTP-binding</keyword>
<evidence type="ECO:0000313" key="6">
    <source>
        <dbReference type="EMBL" id="KAK7175540.1"/>
    </source>
</evidence>
<gene>
    <name evidence="6" type="ORF">R3I93_002454</name>
</gene>
<evidence type="ECO:0000313" key="7">
    <source>
        <dbReference type="Proteomes" id="UP001364617"/>
    </source>
</evidence>
<dbReference type="GO" id="GO:0005525">
    <property type="term" value="F:GTP binding"/>
    <property type="evidence" value="ECO:0007669"/>
    <property type="project" value="UniProtKB-KW"/>
</dbReference>
<dbReference type="InterPro" id="IPR027417">
    <property type="entry name" value="P-loop_NTPase"/>
</dbReference>